<comment type="subcellular location">
    <subcellularLocation>
        <location evidence="2">Cell projection</location>
        <location evidence="2">Cilium</location>
    </subcellularLocation>
    <subcellularLocation>
        <location evidence="4">Cytoplasm</location>
        <location evidence="4">Cytoskeleton</location>
        <location evidence="4">Microtubule organizing center</location>
        <location evidence="4">Centrosome</location>
    </subcellularLocation>
    <subcellularLocation>
        <location evidence="3">Cytoplasm</location>
        <location evidence="3">Cytoskeleton</location>
        <location evidence="3">Spindle</location>
    </subcellularLocation>
    <subcellularLocation>
        <location evidence="5">Cytoplasm</location>
        <location evidence="5">Cytosol</location>
    </subcellularLocation>
    <subcellularLocation>
        <location evidence="6">Lysosome membrane</location>
    </subcellularLocation>
    <subcellularLocation>
        <location evidence="1">Nucleus</location>
    </subcellularLocation>
</comment>
<dbReference type="EMBL" id="KL363183">
    <property type="protein sequence ID" value="KFD58822.1"/>
    <property type="molecule type" value="Genomic_DNA"/>
</dbReference>
<evidence type="ECO:0000256" key="14">
    <source>
        <dbReference type="ARBA" id="ARBA00023242"/>
    </source>
</evidence>
<dbReference type="PROSITE" id="PS51834">
    <property type="entry name" value="DENN_FLCN_SMCR8"/>
    <property type="match status" value="1"/>
</dbReference>
<dbReference type="InterPro" id="IPR037521">
    <property type="entry name" value="FLCN/SMCR8_DENN"/>
</dbReference>
<dbReference type="PANTHER" id="PTHR31441:SF2">
    <property type="entry name" value="FOLLICULIN"/>
    <property type="match status" value="1"/>
</dbReference>
<evidence type="ECO:0000256" key="15">
    <source>
        <dbReference type="ARBA" id="ARBA00023273"/>
    </source>
</evidence>
<dbReference type="GO" id="GO:0005813">
    <property type="term" value="C:centrosome"/>
    <property type="evidence" value="ECO:0007669"/>
    <property type="project" value="UniProtKB-SubCell"/>
</dbReference>
<evidence type="ECO:0000313" key="20">
    <source>
        <dbReference type="Proteomes" id="UP000030764"/>
    </source>
</evidence>
<evidence type="ECO:0000256" key="7">
    <source>
        <dbReference type="ARBA" id="ARBA00009987"/>
    </source>
</evidence>
<feature type="region of interest" description="Disordered" evidence="16">
    <location>
        <begin position="495"/>
        <end position="520"/>
    </location>
</feature>
<evidence type="ECO:0000256" key="9">
    <source>
        <dbReference type="ARBA" id="ARBA00022468"/>
    </source>
</evidence>
<dbReference type="GO" id="GO:0005819">
    <property type="term" value="C:spindle"/>
    <property type="evidence" value="ECO:0007669"/>
    <property type="project" value="UniProtKB-SubCell"/>
</dbReference>
<keyword evidence="12" id="KW-0206">Cytoskeleton</keyword>
<evidence type="ECO:0000256" key="11">
    <source>
        <dbReference type="ARBA" id="ARBA00023136"/>
    </source>
</evidence>
<dbReference type="GO" id="GO:0005096">
    <property type="term" value="F:GTPase activator activity"/>
    <property type="evidence" value="ECO:0007669"/>
    <property type="project" value="UniProtKB-KW"/>
</dbReference>
<dbReference type="Gene3D" id="3.40.50.12430">
    <property type="match status" value="1"/>
</dbReference>
<dbReference type="PANTHER" id="PTHR31441">
    <property type="entry name" value="FOLLICULIN FAMILY MEMBER"/>
    <property type="match status" value="1"/>
</dbReference>
<keyword evidence="13" id="KW-0458">Lysosome</keyword>
<dbReference type="GO" id="GO:1904263">
    <property type="term" value="P:positive regulation of TORC1 signaling"/>
    <property type="evidence" value="ECO:0007669"/>
    <property type="project" value="TreeGrafter"/>
</dbReference>
<comment type="similarity">
    <text evidence="7">Belongs to the folliculin family.</text>
</comment>
<evidence type="ECO:0000256" key="2">
    <source>
        <dbReference type="ARBA" id="ARBA00004138"/>
    </source>
</evidence>
<dbReference type="EMBL" id="KL367479">
    <property type="protein sequence ID" value="KFD72112.1"/>
    <property type="molecule type" value="Genomic_DNA"/>
</dbReference>
<name>A0A085NRL6_9BILA</name>
<evidence type="ECO:0000256" key="16">
    <source>
        <dbReference type="SAM" id="MobiDB-lite"/>
    </source>
</evidence>
<evidence type="ECO:0000256" key="5">
    <source>
        <dbReference type="ARBA" id="ARBA00004514"/>
    </source>
</evidence>
<keyword evidence="20" id="KW-1185">Reference proteome</keyword>
<sequence length="647" mass="72796">MNAVVALCHFCEIHGPRVLFCCQPYHEEAPIHLQLSKSPSPLAVPFPPEREVPCDDDASSFSNKGFYGKFDCFAACLQSTRKDSDATIPVETSDLTYSLPKLRVSTSSLLPDLSGYFCCDTCNACRSVGSTFPGFLVNDHKSRISYVGSQFPYHPEVFTIVRHACLRSLSCEICPGREGPIFFGDSVCGYCLCYTFNVKDFTARGFHHLYSIIVVSMDRLLLLNNYDFFVSSLCTIAEYVQGRAAKVFDDEQSRDQDRMKQLASMNKSLWLQASGFLRERRQSNPTSPRSLPELTGEEDVYRKLNRAFVWILRAQMEQCVEVILEGLPDQDHLIELETRHMERGFIHHLESDYDNFAPYRAEVHLGDIFTGIVALPSVDNEGDSSIEPSCTLSVVHLTHIARSLNKSSFRLLLYHLLVGNQTVVRSSDSDLVKMVLDALKLLLPRGCVRQVNFSLEYLECWRCNLLGVSESVPLPLATLENPYVLLTIELQQQQQNSRGDEGDDVDDDDDEPSDSSSTSDRLLQCAFGAKLYAFSSPTEYPALVNKIMTMVYEGDVSSHVLGKLLYALKQEWVNKAKLLYAMTKQFNNDEASVSTKWRLATRCKEPDEALVKFWQAGLSRSFKSYVMSICSERQEFSSSTSSSSSTA</sequence>
<reference evidence="19 20" key="1">
    <citation type="journal article" date="2014" name="Nat. Genet.">
        <title>Genome and transcriptome of the porcine whipworm Trichuris suis.</title>
        <authorList>
            <person name="Jex A.R."/>
            <person name="Nejsum P."/>
            <person name="Schwarz E.M."/>
            <person name="Hu L."/>
            <person name="Young N.D."/>
            <person name="Hall R.S."/>
            <person name="Korhonen P.K."/>
            <person name="Liao S."/>
            <person name="Thamsborg S."/>
            <person name="Xia J."/>
            <person name="Xu P."/>
            <person name="Wang S."/>
            <person name="Scheerlinck J.P."/>
            <person name="Hofmann A."/>
            <person name="Sternberg P.W."/>
            <person name="Wang J."/>
            <person name="Gasser R.B."/>
        </authorList>
    </citation>
    <scope>NUCLEOTIDE SEQUENCE [LARGE SCALE GENOMIC DNA]</scope>
    <source>
        <strain evidence="19">DCEP-RM93F</strain>
        <strain evidence="18">DCEP-RM93M</strain>
    </source>
</reference>
<evidence type="ECO:0000256" key="12">
    <source>
        <dbReference type="ARBA" id="ARBA00023212"/>
    </source>
</evidence>
<proteinExistence type="inferred from homology"/>
<dbReference type="InterPro" id="IPR021713">
    <property type="entry name" value="Folliculin"/>
</dbReference>
<evidence type="ECO:0000256" key="10">
    <source>
        <dbReference type="ARBA" id="ARBA00022490"/>
    </source>
</evidence>
<dbReference type="InterPro" id="IPR037520">
    <property type="entry name" value="Folliculin/SMCR8_longin"/>
</dbReference>
<keyword evidence="11" id="KW-0472">Membrane</keyword>
<feature type="non-terminal residue" evidence="19">
    <location>
        <position position="647"/>
    </location>
</feature>
<dbReference type="GO" id="GO:0005765">
    <property type="term" value="C:lysosomal membrane"/>
    <property type="evidence" value="ECO:0007669"/>
    <property type="project" value="UniProtKB-SubCell"/>
</dbReference>
<dbReference type="Proteomes" id="UP000030764">
    <property type="component" value="Unassembled WGS sequence"/>
</dbReference>
<dbReference type="GO" id="GO:0000122">
    <property type="term" value="P:negative regulation of transcription by RNA polymerase II"/>
    <property type="evidence" value="ECO:0007669"/>
    <property type="project" value="TreeGrafter"/>
</dbReference>
<evidence type="ECO:0000256" key="6">
    <source>
        <dbReference type="ARBA" id="ARBA00004656"/>
    </source>
</evidence>
<protein>
    <recommendedName>
        <fullName evidence="8">Folliculin</fullName>
    </recommendedName>
</protein>
<keyword evidence="10" id="KW-0963">Cytoplasm</keyword>
<keyword evidence="9" id="KW-0343">GTPase activation</keyword>
<evidence type="ECO:0000313" key="19">
    <source>
        <dbReference type="EMBL" id="KFD72112.1"/>
    </source>
</evidence>
<evidence type="ECO:0000256" key="13">
    <source>
        <dbReference type="ARBA" id="ARBA00023228"/>
    </source>
</evidence>
<evidence type="ECO:0000256" key="8">
    <source>
        <dbReference type="ARBA" id="ARBA00021824"/>
    </source>
</evidence>
<keyword evidence="14" id="KW-0539">Nucleus</keyword>
<evidence type="ECO:0000313" key="18">
    <source>
        <dbReference type="EMBL" id="KFD58822.1"/>
    </source>
</evidence>
<feature type="compositionally biased region" description="Acidic residues" evidence="16">
    <location>
        <begin position="501"/>
        <end position="513"/>
    </location>
</feature>
<feature type="domain" description="UDENN FLCN/SMCR8-type" evidence="17">
    <location>
        <begin position="126"/>
        <end position="619"/>
    </location>
</feature>
<evidence type="ECO:0000256" key="3">
    <source>
        <dbReference type="ARBA" id="ARBA00004186"/>
    </source>
</evidence>
<dbReference type="InterPro" id="IPR044886">
    <property type="entry name" value="FLCN_DENN_C_sf"/>
</dbReference>
<dbReference type="GO" id="GO:0005929">
    <property type="term" value="C:cilium"/>
    <property type="evidence" value="ECO:0007669"/>
    <property type="project" value="UniProtKB-SubCell"/>
</dbReference>
<organism evidence="19">
    <name type="scientific">Trichuris suis</name>
    <name type="common">pig whipworm</name>
    <dbReference type="NCBI Taxonomy" id="68888"/>
    <lineage>
        <taxon>Eukaryota</taxon>
        <taxon>Metazoa</taxon>
        <taxon>Ecdysozoa</taxon>
        <taxon>Nematoda</taxon>
        <taxon>Enoplea</taxon>
        <taxon>Dorylaimia</taxon>
        <taxon>Trichinellida</taxon>
        <taxon>Trichuridae</taxon>
        <taxon>Trichuris</taxon>
    </lineage>
</organism>
<dbReference type="InterPro" id="IPR032035">
    <property type="entry name" value="Folliculin_DENN"/>
</dbReference>
<accession>A0A085NRL6</accession>
<dbReference type="AlphaFoldDB" id="A0A085NRL6"/>
<evidence type="ECO:0000259" key="17">
    <source>
        <dbReference type="PROSITE" id="PS51834"/>
    </source>
</evidence>
<dbReference type="Pfam" id="PF11704">
    <property type="entry name" value="Folliculin"/>
    <property type="match status" value="1"/>
</dbReference>
<dbReference type="GO" id="GO:0005829">
    <property type="term" value="C:cytosol"/>
    <property type="evidence" value="ECO:0007669"/>
    <property type="project" value="UniProtKB-SubCell"/>
</dbReference>
<dbReference type="GO" id="GO:0005634">
    <property type="term" value="C:nucleus"/>
    <property type="evidence" value="ECO:0007669"/>
    <property type="project" value="UniProtKB-SubCell"/>
</dbReference>
<gene>
    <name evidence="18" type="ORF">M513_00515</name>
    <name evidence="19" type="ORF">M514_00515</name>
</gene>
<dbReference type="Gene3D" id="1.10.10.1730">
    <property type="entry name" value="Folliculin"/>
    <property type="match status" value="1"/>
</dbReference>
<evidence type="ECO:0000256" key="4">
    <source>
        <dbReference type="ARBA" id="ARBA00004300"/>
    </source>
</evidence>
<keyword evidence="15" id="KW-0966">Cell projection</keyword>
<dbReference type="Pfam" id="PF16692">
    <property type="entry name" value="Folliculin_C"/>
    <property type="match status" value="1"/>
</dbReference>
<evidence type="ECO:0000256" key="1">
    <source>
        <dbReference type="ARBA" id="ARBA00004123"/>
    </source>
</evidence>
<dbReference type="Proteomes" id="UP000030758">
    <property type="component" value="Unassembled WGS sequence"/>
</dbReference>